<evidence type="ECO:0000313" key="5">
    <source>
        <dbReference type="Proteomes" id="UP000271272"/>
    </source>
</evidence>
<reference evidence="4 5" key="1">
    <citation type="submission" date="2018-11" db="EMBL/GenBank/DDBJ databases">
        <title>Genomes From Bacteria Associated with the Canine Oral Cavity: a Test Case for Automated Genome-Based Taxonomic Assignment.</title>
        <authorList>
            <person name="Coil D.A."/>
            <person name="Jospin G."/>
            <person name="Darling A.E."/>
            <person name="Wallis C."/>
            <person name="Davis I.J."/>
            <person name="Harris S."/>
            <person name="Eisen J.A."/>
            <person name="Holcombe L.J."/>
            <person name="O'Flynn C."/>
        </authorList>
    </citation>
    <scope>NUCLEOTIDE SEQUENCE [LARGE SCALE GENOMIC DNA]</scope>
    <source>
        <strain evidence="4 5">OH5050</strain>
    </source>
</reference>
<sequence>MGPGHDPRTARAPRHRRGCDPAAAAPRHQWVARLAALVALGAVALAVLWPSGQHVSSAKDAIGPWFLGPEDKDLVLNLVMLLPLTLCACLGWPRIPWWAWALAGCALGASAELAQWLLPGLDRRPLVANVLENSAGACTGAILAAVLLARRGSGTRLKRQRQHARITGPQCFPRV</sequence>
<dbReference type="Pfam" id="PF04892">
    <property type="entry name" value="VanZ"/>
    <property type="match status" value="1"/>
</dbReference>
<dbReference type="RefSeq" id="WP_124933121.1">
    <property type="nucleotide sequence ID" value="NZ_RQZC01000003.1"/>
</dbReference>
<feature type="transmembrane region" description="Helical" evidence="2">
    <location>
        <begin position="99"/>
        <end position="118"/>
    </location>
</feature>
<organism evidence="4 5">
    <name type="scientific">Actinomyces bowdenii</name>
    <dbReference type="NCBI Taxonomy" id="131109"/>
    <lineage>
        <taxon>Bacteria</taxon>
        <taxon>Bacillati</taxon>
        <taxon>Actinomycetota</taxon>
        <taxon>Actinomycetes</taxon>
        <taxon>Actinomycetales</taxon>
        <taxon>Actinomycetaceae</taxon>
        <taxon>Actinomyces</taxon>
    </lineage>
</organism>
<keyword evidence="2" id="KW-1133">Transmembrane helix</keyword>
<proteinExistence type="predicted"/>
<feature type="transmembrane region" description="Helical" evidence="2">
    <location>
        <begin position="30"/>
        <end position="49"/>
    </location>
</feature>
<keyword evidence="5" id="KW-1185">Reference proteome</keyword>
<dbReference type="Proteomes" id="UP000271272">
    <property type="component" value="Unassembled WGS sequence"/>
</dbReference>
<dbReference type="OrthoDB" id="3734191at2"/>
<evidence type="ECO:0000256" key="2">
    <source>
        <dbReference type="SAM" id="Phobius"/>
    </source>
</evidence>
<accession>A0A3P1V7H7</accession>
<feature type="transmembrane region" description="Helical" evidence="2">
    <location>
        <begin position="74"/>
        <end position="92"/>
    </location>
</feature>
<protein>
    <submittedName>
        <fullName evidence="4">VanZ family protein</fullName>
    </submittedName>
</protein>
<evidence type="ECO:0000256" key="1">
    <source>
        <dbReference type="SAM" id="MobiDB-lite"/>
    </source>
</evidence>
<name>A0A3P1V7H7_9ACTO</name>
<keyword evidence="2" id="KW-0812">Transmembrane</keyword>
<feature type="transmembrane region" description="Helical" evidence="2">
    <location>
        <begin position="130"/>
        <end position="149"/>
    </location>
</feature>
<evidence type="ECO:0000313" key="4">
    <source>
        <dbReference type="EMBL" id="RRD30142.1"/>
    </source>
</evidence>
<comment type="caution">
    <text evidence="4">The sequence shown here is derived from an EMBL/GenBank/DDBJ whole genome shotgun (WGS) entry which is preliminary data.</text>
</comment>
<feature type="domain" description="VanZ-like" evidence="3">
    <location>
        <begin position="67"/>
        <end position="147"/>
    </location>
</feature>
<dbReference type="InterPro" id="IPR006976">
    <property type="entry name" value="VanZ-like"/>
</dbReference>
<gene>
    <name evidence="4" type="ORF">EII10_03475</name>
</gene>
<feature type="region of interest" description="Disordered" evidence="1">
    <location>
        <begin position="1"/>
        <end position="21"/>
    </location>
</feature>
<dbReference type="AlphaFoldDB" id="A0A3P1V7H7"/>
<keyword evidence="2" id="KW-0472">Membrane</keyword>
<evidence type="ECO:0000259" key="3">
    <source>
        <dbReference type="Pfam" id="PF04892"/>
    </source>
</evidence>
<dbReference type="EMBL" id="RQZC01000003">
    <property type="protein sequence ID" value="RRD30142.1"/>
    <property type="molecule type" value="Genomic_DNA"/>
</dbReference>